<name>A0ABN8T103_9CNID</name>
<evidence type="ECO:0000313" key="2">
    <source>
        <dbReference type="EMBL" id="CAH3196935.1"/>
    </source>
</evidence>
<organism evidence="2 3">
    <name type="scientific">Porites evermanni</name>
    <dbReference type="NCBI Taxonomy" id="104178"/>
    <lineage>
        <taxon>Eukaryota</taxon>
        <taxon>Metazoa</taxon>
        <taxon>Cnidaria</taxon>
        <taxon>Anthozoa</taxon>
        <taxon>Hexacorallia</taxon>
        <taxon>Scleractinia</taxon>
        <taxon>Fungiina</taxon>
        <taxon>Poritidae</taxon>
        <taxon>Porites</taxon>
    </lineage>
</organism>
<evidence type="ECO:0000313" key="3">
    <source>
        <dbReference type="Proteomes" id="UP001159427"/>
    </source>
</evidence>
<proteinExistence type="predicted"/>
<feature type="region of interest" description="Disordered" evidence="1">
    <location>
        <begin position="259"/>
        <end position="281"/>
    </location>
</feature>
<comment type="caution">
    <text evidence="2">The sequence shown here is derived from an EMBL/GenBank/DDBJ whole genome shotgun (WGS) entry which is preliminary data.</text>
</comment>
<sequence length="281" mass="31416">MADTFKSANLRIVKNVSSRGHMDPLLVLFSFVDKPSEIPYTPRKRKNKKRRTKERAKNRADSGNNGHERKAKVEKKSSQPPQPATHPYRSDEDTTHEIMADAIRSAKQRIAKAASYMEHIDPFPFSVINKPSEDPTTSKERADNTLDNANNDYGRNAKIKNKSPIPALLATALTLYDGSLGCGEKSDMPPHGSGTSAGQLTAPEKEISLEREKNTSDLDEDTEQIFTFLRELENGSEQGRVTNQKQNEIFVEKRTASIKRGDEVTPGRNCFSEKSNSQARI</sequence>
<protein>
    <submittedName>
        <fullName evidence="2">Uncharacterized protein</fullName>
    </submittedName>
</protein>
<feature type="region of interest" description="Disordered" evidence="1">
    <location>
        <begin position="37"/>
        <end position="95"/>
    </location>
</feature>
<feature type="compositionally biased region" description="Basic residues" evidence="1">
    <location>
        <begin position="42"/>
        <end position="54"/>
    </location>
</feature>
<feature type="compositionally biased region" description="Basic and acidic residues" evidence="1">
    <location>
        <begin position="131"/>
        <end position="144"/>
    </location>
</feature>
<dbReference type="Proteomes" id="UP001159427">
    <property type="component" value="Unassembled WGS sequence"/>
</dbReference>
<reference evidence="2 3" key="1">
    <citation type="submission" date="2022-05" db="EMBL/GenBank/DDBJ databases">
        <authorList>
            <consortium name="Genoscope - CEA"/>
            <person name="William W."/>
        </authorList>
    </citation>
    <scope>NUCLEOTIDE SEQUENCE [LARGE SCALE GENOMIC DNA]</scope>
</reference>
<accession>A0ABN8T103</accession>
<evidence type="ECO:0000256" key="1">
    <source>
        <dbReference type="SAM" id="MobiDB-lite"/>
    </source>
</evidence>
<dbReference type="EMBL" id="CALNXI010005083">
    <property type="protein sequence ID" value="CAH3196935.1"/>
    <property type="molecule type" value="Genomic_DNA"/>
</dbReference>
<feature type="region of interest" description="Disordered" evidence="1">
    <location>
        <begin position="184"/>
        <end position="205"/>
    </location>
</feature>
<feature type="region of interest" description="Disordered" evidence="1">
    <location>
        <begin position="124"/>
        <end position="158"/>
    </location>
</feature>
<keyword evidence="3" id="KW-1185">Reference proteome</keyword>
<gene>
    <name evidence="2" type="ORF">PEVE_00033946</name>
</gene>
<feature type="compositionally biased region" description="Polar residues" evidence="1">
    <location>
        <begin position="272"/>
        <end position="281"/>
    </location>
</feature>